<reference evidence="1 2" key="1">
    <citation type="submission" date="2018-06" db="EMBL/GenBank/DDBJ databases">
        <title>Comparative genomics reveals the genomic features of Rhizophagus irregularis, R. cerebriforme, R. diaphanum and Gigaspora rosea, and their symbiotic lifestyle signature.</title>
        <authorList>
            <person name="Morin E."/>
            <person name="San Clemente H."/>
            <person name="Chen E.C.H."/>
            <person name="De La Providencia I."/>
            <person name="Hainaut M."/>
            <person name="Kuo A."/>
            <person name="Kohler A."/>
            <person name="Murat C."/>
            <person name="Tang N."/>
            <person name="Roy S."/>
            <person name="Loubradou J."/>
            <person name="Henrissat B."/>
            <person name="Grigoriev I.V."/>
            <person name="Corradi N."/>
            <person name="Roux C."/>
            <person name="Martin F.M."/>
        </authorList>
    </citation>
    <scope>NUCLEOTIDE SEQUENCE [LARGE SCALE GENOMIC DNA]</scope>
    <source>
        <strain evidence="1 2">DAOM 194757</strain>
    </source>
</reference>
<name>A0A397VME1_9GLOM</name>
<dbReference type="SUPFAM" id="SSF48452">
    <property type="entry name" value="TPR-like"/>
    <property type="match status" value="1"/>
</dbReference>
<dbReference type="Proteomes" id="UP000266673">
    <property type="component" value="Unassembled WGS sequence"/>
</dbReference>
<dbReference type="InterPro" id="IPR011990">
    <property type="entry name" value="TPR-like_helical_dom_sf"/>
</dbReference>
<evidence type="ECO:0000313" key="1">
    <source>
        <dbReference type="EMBL" id="RIB23630.1"/>
    </source>
</evidence>
<dbReference type="Gene3D" id="1.25.40.10">
    <property type="entry name" value="Tetratricopeptide repeat domain"/>
    <property type="match status" value="1"/>
</dbReference>
<gene>
    <name evidence="1" type="ORF">C2G38_2170733</name>
</gene>
<protein>
    <submittedName>
        <fullName evidence="1">Uncharacterized protein</fullName>
    </submittedName>
</protein>
<comment type="caution">
    <text evidence="1">The sequence shown here is derived from an EMBL/GenBank/DDBJ whole genome shotgun (WGS) entry which is preliminary data.</text>
</comment>
<accession>A0A397VME1</accession>
<dbReference type="EMBL" id="QKWP01000251">
    <property type="protein sequence ID" value="RIB23630.1"/>
    <property type="molecule type" value="Genomic_DNA"/>
</dbReference>
<organism evidence="1 2">
    <name type="scientific">Gigaspora rosea</name>
    <dbReference type="NCBI Taxonomy" id="44941"/>
    <lineage>
        <taxon>Eukaryota</taxon>
        <taxon>Fungi</taxon>
        <taxon>Fungi incertae sedis</taxon>
        <taxon>Mucoromycota</taxon>
        <taxon>Glomeromycotina</taxon>
        <taxon>Glomeromycetes</taxon>
        <taxon>Diversisporales</taxon>
        <taxon>Gigasporaceae</taxon>
        <taxon>Gigaspora</taxon>
    </lineage>
</organism>
<evidence type="ECO:0000313" key="2">
    <source>
        <dbReference type="Proteomes" id="UP000266673"/>
    </source>
</evidence>
<proteinExistence type="predicted"/>
<keyword evidence="2" id="KW-1185">Reference proteome</keyword>
<sequence>MSKLTFVAYVATKFKPNTEDLTRLLEIKPDNMIALRYKSEITYMMKDNASEDLTRLLEIESDNMITLRYRNDTSEDLTRLLEIEPDNTIALRYRNDASEDLTRLLEIESDNTIALRSEINYKMKRYNESIANLEKLLYFKLLNR</sequence>
<dbReference type="AlphaFoldDB" id="A0A397VME1"/>